<dbReference type="EMBL" id="BDEQ01000001">
    <property type="protein sequence ID" value="GAT93751.1"/>
    <property type="molecule type" value="Genomic_DNA"/>
</dbReference>
<protein>
    <submittedName>
        <fullName evidence="3">Uncharacterized protein</fullName>
    </submittedName>
</protein>
<dbReference type="GO" id="GO:0005634">
    <property type="term" value="C:nucleus"/>
    <property type="evidence" value="ECO:0007669"/>
    <property type="project" value="TreeGrafter"/>
</dbReference>
<reference evidence="3 4" key="1">
    <citation type="submission" date="2016-05" db="EMBL/GenBank/DDBJ databases">
        <title>First whole genome sequencing of Entamoeba histolytica HM1:IMSS-clone-6.</title>
        <authorList>
            <person name="Mukherjee Avik.K."/>
            <person name="Izumyama S."/>
            <person name="Nakada-Tsukui K."/>
            <person name="Nozaki T."/>
        </authorList>
    </citation>
    <scope>NUCLEOTIDE SEQUENCE [LARGE SCALE GENOMIC DNA]</scope>
    <source>
        <strain evidence="3 4">HM1:IMSS clone 6</strain>
    </source>
</reference>
<comment type="caution">
    <text evidence="3">The sequence shown here is derived from an EMBL/GenBank/DDBJ whole genome shotgun (WGS) entry which is preliminary data.</text>
</comment>
<evidence type="ECO:0000256" key="2">
    <source>
        <dbReference type="ARBA" id="ARBA00023306"/>
    </source>
</evidence>
<dbReference type="InterPro" id="IPR007587">
    <property type="entry name" value="SAPS"/>
</dbReference>
<dbReference type="GO" id="GO:0019903">
    <property type="term" value="F:protein phosphatase binding"/>
    <property type="evidence" value="ECO:0007669"/>
    <property type="project" value="InterPro"/>
</dbReference>
<dbReference type="eggNOG" id="ENOG502RFCS">
    <property type="taxonomic scope" value="Eukaryota"/>
</dbReference>
<gene>
    <name evidence="3" type="ORF">CL6EHI_051830</name>
</gene>
<dbReference type="AlphaFoldDB" id="A0A175JJ79"/>
<dbReference type="PANTHER" id="PTHR12634:SF8">
    <property type="entry name" value="FIERY MOUNTAIN, ISOFORM D"/>
    <property type="match status" value="1"/>
</dbReference>
<dbReference type="SUPFAM" id="SSF48371">
    <property type="entry name" value="ARM repeat"/>
    <property type="match status" value="1"/>
</dbReference>
<comment type="similarity">
    <text evidence="1">Belongs to the SAPS family.</text>
</comment>
<dbReference type="InterPro" id="IPR016024">
    <property type="entry name" value="ARM-type_fold"/>
</dbReference>
<dbReference type="GO" id="GO:0005829">
    <property type="term" value="C:cytosol"/>
    <property type="evidence" value="ECO:0007669"/>
    <property type="project" value="TreeGrafter"/>
</dbReference>
<evidence type="ECO:0000256" key="1">
    <source>
        <dbReference type="ARBA" id="ARBA00006180"/>
    </source>
</evidence>
<name>A0A175JJ79_ENTHI</name>
<dbReference type="VEuPathDB" id="AmoebaDB:KM1_039720"/>
<dbReference type="VEuPathDB" id="AmoebaDB:EHI7A_015980"/>
<keyword evidence="2" id="KW-0131">Cell cycle</keyword>
<dbReference type="VEuPathDB" id="AmoebaDB:EHI5A_032160"/>
<sequence length="479" mass="55737">MKMSQSPYLEQVPSPVNFVLRSPNCSLEKLLELPDILTELRINKRLQKFISGEHVLDQLFDYIRGTGDERFQSPATQIVCSEIMTISENIFYFPHLINSLFKEISQSEDEITISCISRVLSVLMNLPTSNVFEIMSQTPNVINVLMNKINNYEVSQFILSIMKYSSKDELGKATGAYWLCQNGFVSDLLKLFIVSESNGDNDKIESITSLIEEITLLKESSIIFNNYLNSNENLSSFYSIIFNTKSLYVFEKGLCIIQNILACCVYSGDLCISPYNELPMVYQEICKYFEQISYHFKYENGPITQVRIQLVHLLLSLTLSNYSYIYNLIIKYKLMNILLDIFFNFNHNCTIFRQIAFDIISFIINQSVEPLKSTLLETGLLKRLVEEDKKSIQFKNQFNYYPDHHSLTIILMNNIHLVAEDDPSDETHNDLFMNQFEEYYNKHILPRETILTNHYLCEILPGDSKENEGYIFDFFDDEM</sequence>
<evidence type="ECO:0000313" key="3">
    <source>
        <dbReference type="EMBL" id="GAT93751.1"/>
    </source>
</evidence>
<proteinExistence type="inferred from homology"/>
<evidence type="ECO:0000313" key="4">
    <source>
        <dbReference type="Proteomes" id="UP000078387"/>
    </source>
</evidence>
<dbReference type="VEuPathDB" id="AmoebaDB:EHI_051830"/>
<dbReference type="PANTHER" id="PTHR12634">
    <property type="entry name" value="SIT4 YEAST -ASSOCIATING PROTEIN-RELATED"/>
    <property type="match status" value="1"/>
</dbReference>
<dbReference type="VEuPathDB" id="AmoebaDB:EHI8A_012640"/>
<dbReference type="GO" id="GO:0019888">
    <property type="term" value="F:protein phosphatase regulator activity"/>
    <property type="evidence" value="ECO:0007669"/>
    <property type="project" value="TreeGrafter"/>
</dbReference>
<organism evidence="3 4">
    <name type="scientific">Entamoeba histolytica</name>
    <dbReference type="NCBI Taxonomy" id="5759"/>
    <lineage>
        <taxon>Eukaryota</taxon>
        <taxon>Amoebozoa</taxon>
        <taxon>Evosea</taxon>
        <taxon>Archamoebae</taxon>
        <taxon>Mastigamoebida</taxon>
        <taxon>Entamoebidae</taxon>
        <taxon>Entamoeba</taxon>
    </lineage>
</organism>
<accession>A0A175JJ79</accession>
<dbReference type="Proteomes" id="UP000078387">
    <property type="component" value="Unassembled WGS sequence"/>
</dbReference>